<dbReference type="EMBL" id="JOJR01000259">
    <property type="protein sequence ID" value="RCN40912.1"/>
    <property type="molecule type" value="Genomic_DNA"/>
</dbReference>
<name>A0A368G984_ANCCA</name>
<gene>
    <name evidence="2" type="ORF">ANCCAN_13137</name>
</gene>
<sequence>MATTQPPATTQTVQQPVTTQTTTPAAPTTTNRIIFSHGFAPQATVARPNPIVLSNAVTPQTVLVPAQPVQVVQTQPVVPNFVQVAPVAPQVVVATARPTGVIHTGAVGGSIGRLVDQTFIATAQPAQIIHVQTVGQNGAAGTSQNATLTTNGTASIRTENVSLTSGQLLPEKTVLLTSQPSQLIHVQPVNDNVVAPQAFISSGSQSGSILTATASPQIFFATAVPGRVPQFQTINSNVIGQPVLTESRSEYLLKSAAQVQEAQKVTAKTELPSGGSVSKSTTITVTETKEEPEGDSDYGQSAADILDTAVLSREIQVDTITEEEANKGTGYNRRDSNANYGRKKASGIVQNVRDTAVDLMEDEQNSYRRFW</sequence>
<dbReference type="AlphaFoldDB" id="A0A368G984"/>
<proteinExistence type="predicted"/>
<feature type="region of interest" description="Disordered" evidence="1">
    <location>
        <begin position="1"/>
        <end position="27"/>
    </location>
</feature>
<comment type="caution">
    <text evidence="2">The sequence shown here is derived from an EMBL/GenBank/DDBJ whole genome shotgun (WGS) entry which is preliminary data.</text>
</comment>
<evidence type="ECO:0000256" key="1">
    <source>
        <dbReference type="SAM" id="MobiDB-lite"/>
    </source>
</evidence>
<organism evidence="2 3">
    <name type="scientific">Ancylostoma caninum</name>
    <name type="common">Dog hookworm</name>
    <dbReference type="NCBI Taxonomy" id="29170"/>
    <lineage>
        <taxon>Eukaryota</taxon>
        <taxon>Metazoa</taxon>
        <taxon>Ecdysozoa</taxon>
        <taxon>Nematoda</taxon>
        <taxon>Chromadorea</taxon>
        <taxon>Rhabditida</taxon>
        <taxon>Rhabditina</taxon>
        <taxon>Rhabditomorpha</taxon>
        <taxon>Strongyloidea</taxon>
        <taxon>Ancylostomatidae</taxon>
        <taxon>Ancylostomatinae</taxon>
        <taxon>Ancylostoma</taxon>
    </lineage>
</organism>
<feature type="region of interest" description="Disordered" evidence="1">
    <location>
        <begin position="270"/>
        <end position="300"/>
    </location>
</feature>
<dbReference type="Proteomes" id="UP000252519">
    <property type="component" value="Unassembled WGS sequence"/>
</dbReference>
<keyword evidence="3" id="KW-1185">Reference proteome</keyword>
<accession>A0A368G984</accession>
<reference evidence="2 3" key="1">
    <citation type="submission" date="2014-10" db="EMBL/GenBank/DDBJ databases">
        <title>Draft genome of the hookworm Ancylostoma caninum.</title>
        <authorList>
            <person name="Mitreva M."/>
        </authorList>
    </citation>
    <scope>NUCLEOTIDE SEQUENCE [LARGE SCALE GENOMIC DNA]</scope>
    <source>
        <strain evidence="2 3">Baltimore</strain>
    </source>
</reference>
<evidence type="ECO:0000313" key="3">
    <source>
        <dbReference type="Proteomes" id="UP000252519"/>
    </source>
</evidence>
<dbReference type="OrthoDB" id="10410950at2759"/>
<evidence type="ECO:0000313" key="2">
    <source>
        <dbReference type="EMBL" id="RCN40912.1"/>
    </source>
</evidence>
<protein>
    <submittedName>
        <fullName evidence="2">Uncharacterized protein</fullName>
    </submittedName>
</protein>
<feature type="compositionally biased region" description="Polar residues" evidence="1">
    <location>
        <begin position="275"/>
        <end position="286"/>
    </location>
</feature>